<dbReference type="Proteomes" id="UP001500368">
    <property type="component" value="Unassembled WGS sequence"/>
</dbReference>
<comment type="caution">
    <text evidence="2">The sequence shown here is derived from an EMBL/GenBank/DDBJ whole genome shotgun (WGS) entry which is preliminary data.</text>
</comment>
<dbReference type="EMBL" id="BAABLW010000007">
    <property type="protein sequence ID" value="GAA4921192.1"/>
    <property type="molecule type" value="Genomic_DNA"/>
</dbReference>
<evidence type="ECO:0000313" key="2">
    <source>
        <dbReference type="EMBL" id="GAA4921192.1"/>
    </source>
</evidence>
<name>A0ABP9FXK7_9MICC</name>
<dbReference type="PANTHER" id="PTHR43224:SF1">
    <property type="entry name" value="AMIDINOTRANSFERASE"/>
    <property type="match status" value="1"/>
</dbReference>
<sequence length="393" mass="43114">MPEPTALTSQPPVTVTVASPVAPSAAVDIRMGRAGHSVVAYEQTNDDDGSSARALMKGYEAAGDPQLAARVVMVRPHHFRPNPVTAQDNAFGAEIAEDPVLVAERAHGEVSRLAEQLQRAGVGVDLFEDTGTVTPDSVFPNNWFSTHADGRLVLYPMFAPNRRGERRREIVEYLKDRYRVTEVLDLSGAEEHGAYLEGTGVMVLDHASRTAYACYSQRITATLFFRWCNEFMYEPVLFHAADKTGTPVYHTNVMLSVGSASPEHGLALIGSSMIHSRYERDAVLDRLRSTGRTVVELNETQIRSFAANVLQLQGRHGPVLVMSTTARASFTPAQLQQLEARAQIIDAEVSTIERAGGSVRCMLAQNYLSPQAPRKTWGCGNTAETSRRYPRLS</sequence>
<proteinExistence type="predicted"/>
<dbReference type="RefSeq" id="WP_345477604.1">
    <property type="nucleotide sequence ID" value="NZ_BAABLW010000007.1"/>
</dbReference>
<dbReference type="NCBIfam" id="NF046062">
    <property type="entry name" value="citrull_CtlX"/>
    <property type="match status" value="1"/>
</dbReference>
<keyword evidence="3" id="KW-1185">Reference proteome</keyword>
<evidence type="ECO:0000313" key="3">
    <source>
        <dbReference type="Proteomes" id="UP001500368"/>
    </source>
</evidence>
<protein>
    <submittedName>
        <fullName evidence="2">Arginine deiminase-related protein</fullName>
    </submittedName>
</protein>
<reference evidence="3" key="1">
    <citation type="journal article" date="2019" name="Int. J. Syst. Evol. Microbiol.">
        <title>The Global Catalogue of Microorganisms (GCM) 10K type strain sequencing project: providing services to taxonomists for standard genome sequencing and annotation.</title>
        <authorList>
            <consortium name="The Broad Institute Genomics Platform"/>
            <consortium name="The Broad Institute Genome Sequencing Center for Infectious Disease"/>
            <person name="Wu L."/>
            <person name="Ma J."/>
        </authorList>
    </citation>
    <scope>NUCLEOTIDE SEQUENCE [LARGE SCALE GENOMIC DNA]</scope>
    <source>
        <strain evidence="3">JCM 19129</strain>
    </source>
</reference>
<dbReference type="PANTHER" id="PTHR43224">
    <property type="entry name" value="AMIDINOTRANSFERASE"/>
    <property type="match status" value="1"/>
</dbReference>
<dbReference type="Gene3D" id="3.75.10.10">
    <property type="entry name" value="L-arginine/glycine Amidinotransferase, Chain A"/>
    <property type="match status" value="1"/>
</dbReference>
<accession>A0ABP9FXK7</accession>
<dbReference type="InterPro" id="IPR014541">
    <property type="entry name" value="Amdntrnsf_FN0238"/>
</dbReference>
<dbReference type="Pfam" id="PF19420">
    <property type="entry name" value="DDAH_eukar"/>
    <property type="match status" value="1"/>
</dbReference>
<feature type="region of interest" description="Disordered" evidence="1">
    <location>
        <begin position="374"/>
        <end position="393"/>
    </location>
</feature>
<dbReference type="SUPFAM" id="SSF55909">
    <property type="entry name" value="Pentein"/>
    <property type="match status" value="1"/>
</dbReference>
<gene>
    <name evidence="2" type="ORF">GCM10025790_16850</name>
</gene>
<organism evidence="2 3">
    <name type="scientific">Nesterenkonia rhizosphaerae</name>
    <dbReference type="NCBI Taxonomy" id="1348272"/>
    <lineage>
        <taxon>Bacteria</taxon>
        <taxon>Bacillati</taxon>
        <taxon>Actinomycetota</taxon>
        <taxon>Actinomycetes</taxon>
        <taxon>Micrococcales</taxon>
        <taxon>Micrococcaceae</taxon>
        <taxon>Nesterenkonia</taxon>
    </lineage>
</organism>
<evidence type="ECO:0000256" key="1">
    <source>
        <dbReference type="SAM" id="MobiDB-lite"/>
    </source>
</evidence>